<evidence type="ECO:0000313" key="2">
    <source>
        <dbReference type="EMBL" id="KAK8756203.1"/>
    </source>
</evidence>
<evidence type="ECO:0000313" key="3">
    <source>
        <dbReference type="Proteomes" id="UP001321473"/>
    </source>
</evidence>
<protein>
    <submittedName>
        <fullName evidence="2">Uncharacterized protein</fullName>
    </submittedName>
</protein>
<sequence>MPTMTNALIETAPQRITLMLGSSLMWTMLAVMARRSNKLEHTVRLLFYVSVGAFVGVLSCSLRMIRPRTTLGVNASVVARGLTTAVAFTA</sequence>
<keyword evidence="1" id="KW-0472">Membrane</keyword>
<comment type="caution">
    <text evidence="2">The sequence shown here is derived from an EMBL/GenBank/DDBJ whole genome shotgun (WGS) entry which is preliminary data.</text>
</comment>
<reference evidence="2 3" key="1">
    <citation type="journal article" date="2023" name="Arcadia Sci">
        <title>De novo assembly of a long-read Amblyomma americanum tick genome.</title>
        <authorList>
            <person name="Chou S."/>
            <person name="Poskanzer K.E."/>
            <person name="Rollins M."/>
            <person name="Thuy-Boun P.S."/>
        </authorList>
    </citation>
    <scope>NUCLEOTIDE SEQUENCE [LARGE SCALE GENOMIC DNA]</scope>
    <source>
        <strain evidence="2">F_SG_1</strain>
        <tissue evidence="2">Salivary glands</tissue>
    </source>
</reference>
<keyword evidence="1" id="KW-0812">Transmembrane</keyword>
<evidence type="ECO:0000256" key="1">
    <source>
        <dbReference type="SAM" id="Phobius"/>
    </source>
</evidence>
<keyword evidence="1" id="KW-1133">Transmembrane helix</keyword>
<dbReference type="AlphaFoldDB" id="A0AAQ4D163"/>
<organism evidence="2 3">
    <name type="scientific">Amblyomma americanum</name>
    <name type="common">Lone star tick</name>
    <dbReference type="NCBI Taxonomy" id="6943"/>
    <lineage>
        <taxon>Eukaryota</taxon>
        <taxon>Metazoa</taxon>
        <taxon>Ecdysozoa</taxon>
        <taxon>Arthropoda</taxon>
        <taxon>Chelicerata</taxon>
        <taxon>Arachnida</taxon>
        <taxon>Acari</taxon>
        <taxon>Parasitiformes</taxon>
        <taxon>Ixodida</taxon>
        <taxon>Ixodoidea</taxon>
        <taxon>Ixodidae</taxon>
        <taxon>Amblyomminae</taxon>
        <taxon>Amblyomma</taxon>
    </lineage>
</organism>
<dbReference type="EMBL" id="JARKHS020036404">
    <property type="protein sequence ID" value="KAK8756203.1"/>
    <property type="molecule type" value="Genomic_DNA"/>
</dbReference>
<proteinExistence type="predicted"/>
<dbReference type="Proteomes" id="UP001321473">
    <property type="component" value="Unassembled WGS sequence"/>
</dbReference>
<accession>A0AAQ4D163</accession>
<feature type="transmembrane region" description="Helical" evidence="1">
    <location>
        <begin position="12"/>
        <end position="33"/>
    </location>
</feature>
<name>A0AAQ4D163_AMBAM</name>
<feature type="transmembrane region" description="Helical" evidence="1">
    <location>
        <begin position="45"/>
        <end position="65"/>
    </location>
</feature>
<gene>
    <name evidence="2" type="ORF">V5799_001095</name>
</gene>
<keyword evidence="3" id="KW-1185">Reference proteome</keyword>
<feature type="non-terminal residue" evidence="2">
    <location>
        <position position="90"/>
    </location>
</feature>